<dbReference type="InterPro" id="IPR003731">
    <property type="entry name" value="Di-Nase_FeMo-co_biosynth"/>
</dbReference>
<dbReference type="AlphaFoldDB" id="A0A6I0EV62"/>
<organism evidence="2 3">
    <name type="scientific">Heliorestis acidaminivorans</name>
    <dbReference type="NCBI Taxonomy" id="553427"/>
    <lineage>
        <taxon>Bacteria</taxon>
        <taxon>Bacillati</taxon>
        <taxon>Bacillota</taxon>
        <taxon>Clostridia</taxon>
        <taxon>Eubacteriales</taxon>
        <taxon>Heliobacteriaceae</taxon>
        <taxon>Heliorestis</taxon>
    </lineage>
</organism>
<dbReference type="RefSeq" id="WP_151620790.1">
    <property type="nucleotide sequence ID" value="NZ_WBXO01000009.1"/>
</dbReference>
<dbReference type="Gene3D" id="3.30.420.130">
    <property type="entry name" value="Dinitrogenase iron-molybdenum cofactor biosynthesis domain"/>
    <property type="match status" value="1"/>
</dbReference>
<evidence type="ECO:0000259" key="1">
    <source>
        <dbReference type="Pfam" id="PF02579"/>
    </source>
</evidence>
<accession>A0A6I0EV62</accession>
<dbReference type="OrthoDB" id="280278at2"/>
<feature type="domain" description="Dinitrogenase iron-molybdenum cofactor biosynthesis" evidence="1">
    <location>
        <begin position="9"/>
        <end position="98"/>
    </location>
</feature>
<dbReference type="Proteomes" id="UP000468766">
    <property type="component" value="Unassembled WGS sequence"/>
</dbReference>
<name>A0A6I0EV62_9FIRM</name>
<sequence>MSIIAVPVDGDQVSDHFGHSKAFAFVKLENGKIMEKEILATPPMQNRHDEFPMWFLSKEVEAVIVVRIGGGVFRTLKESGIEIYKTNPTSLESAVQGLVEKNLEQVQEDDLVSCGHKH</sequence>
<gene>
    <name evidence="2" type="ORF">F9B85_10780</name>
</gene>
<reference evidence="2 3" key="1">
    <citation type="submission" date="2019-10" db="EMBL/GenBank/DDBJ databases">
        <title>Whole-genome sequence of the extremophile Heliorestis acidaminivorans DSM 24790.</title>
        <authorList>
            <person name="Kyndt J.A."/>
            <person name="Meyer T.E."/>
        </authorList>
    </citation>
    <scope>NUCLEOTIDE SEQUENCE [LARGE SCALE GENOMIC DNA]</scope>
    <source>
        <strain evidence="2 3">DSM 24790</strain>
    </source>
</reference>
<dbReference type="SUPFAM" id="SSF53146">
    <property type="entry name" value="Nitrogenase accessory factor-like"/>
    <property type="match status" value="1"/>
</dbReference>
<comment type="caution">
    <text evidence="2">The sequence shown here is derived from an EMBL/GenBank/DDBJ whole genome shotgun (WGS) entry which is preliminary data.</text>
</comment>
<evidence type="ECO:0000313" key="2">
    <source>
        <dbReference type="EMBL" id="KAB2951769.1"/>
    </source>
</evidence>
<dbReference type="InterPro" id="IPR051840">
    <property type="entry name" value="NifX/NifY_domain"/>
</dbReference>
<dbReference type="PANTHER" id="PTHR33937">
    <property type="entry name" value="IRON-MOLYBDENUM PROTEIN-RELATED-RELATED"/>
    <property type="match status" value="1"/>
</dbReference>
<dbReference type="PANTHER" id="PTHR33937:SF2">
    <property type="entry name" value="DINITROGENASE IRON-MOLYBDENUM COFACTOR BIOSYNTHESIS DOMAIN-CONTAINING PROTEIN"/>
    <property type="match status" value="1"/>
</dbReference>
<evidence type="ECO:0000313" key="3">
    <source>
        <dbReference type="Proteomes" id="UP000468766"/>
    </source>
</evidence>
<protein>
    <recommendedName>
        <fullName evidence="1">Dinitrogenase iron-molybdenum cofactor biosynthesis domain-containing protein</fullName>
    </recommendedName>
</protein>
<proteinExistence type="predicted"/>
<dbReference type="EMBL" id="WBXO01000009">
    <property type="protein sequence ID" value="KAB2951769.1"/>
    <property type="molecule type" value="Genomic_DNA"/>
</dbReference>
<keyword evidence="3" id="KW-1185">Reference proteome</keyword>
<dbReference type="InterPro" id="IPR036105">
    <property type="entry name" value="DiNase_FeMo-co_biosyn_sf"/>
</dbReference>
<dbReference type="Pfam" id="PF02579">
    <property type="entry name" value="Nitro_FeMo-Co"/>
    <property type="match status" value="1"/>
</dbReference>